<dbReference type="Proteomes" id="UP001365542">
    <property type="component" value="Unassembled WGS sequence"/>
</dbReference>
<dbReference type="PANTHER" id="PTHR24305">
    <property type="entry name" value="CYTOCHROME P450"/>
    <property type="match status" value="1"/>
</dbReference>
<keyword evidence="6" id="KW-0503">Monooxygenase</keyword>
<evidence type="ECO:0000256" key="5">
    <source>
        <dbReference type="PIRSR" id="PIRSR602401-1"/>
    </source>
</evidence>
<dbReference type="CDD" id="cd11062">
    <property type="entry name" value="CYP58-like"/>
    <property type="match status" value="1"/>
</dbReference>
<evidence type="ECO:0000256" key="6">
    <source>
        <dbReference type="RuleBase" id="RU000461"/>
    </source>
</evidence>
<keyword evidence="6" id="KW-0560">Oxidoreductase</keyword>
<accession>A0AAV9XD86</accession>
<evidence type="ECO:0000256" key="1">
    <source>
        <dbReference type="ARBA" id="ARBA00001971"/>
    </source>
</evidence>
<name>A0AAV9XD86_9PEZI</name>
<comment type="cofactor">
    <cofactor evidence="1 5">
        <name>heme</name>
        <dbReference type="ChEBI" id="CHEBI:30413"/>
    </cofactor>
</comment>
<dbReference type="InterPro" id="IPR002401">
    <property type="entry name" value="Cyt_P450_E_grp-I"/>
</dbReference>
<dbReference type="PRINTS" id="PR00385">
    <property type="entry name" value="P450"/>
</dbReference>
<dbReference type="GO" id="GO:0020037">
    <property type="term" value="F:heme binding"/>
    <property type="evidence" value="ECO:0007669"/>
    <property type="project" value="InterPro"/>
</dbReference>
<dbReference type="SUPFAM" id="SSF48264">
    <property type="entry name" value="Cytochrome P450"/>
    <property type="match status" value="1"/>
</dbReference>
<evidence type="ECO:0000313" key="8">
    <source>
        <dbReference type="Proteomes" id="UP001365542"/>
    </source>
</evidence>
<keyword evidence="3 5" id="KW-0479">Metal-binding</keyword>
<dbReference type="PANTHER" id="PTHR24305:SF166">
    <property type="entry name" value="CYTOCHROME P450 12A4, MITOCHONDRIAL-RELATED"/>
    <property type="match status" value="1"/>
</dbReference>
<sequence length="438" mass="49411">MASPIIRVGPNQLSINDPDYYDIIYTAGYKFPVDPAYYTAVGGPVDSVFGLSDHVAHRARRGALNHFLSKVNVHKRDQLLQNRIGTLVDRISSQAKASEDPPNLSELLGCLTVDIITEYSYGQSWHALDTKDTRSEVPLYLVLETIKSWFQVSRWLWPLQFLFHALPFWFSNMVAPRNAKGLLRLEKLVDDLADECIDNRGKNLTSKNIHATVFEASLKADSSSYKLTPSAIRGDAVSVVGAGVDTTRTTLMMAVYAASVDQSIQQRLHDELVEAFPQGFDGMTFKACERLPYLTAFIKECLRMWPASPSVLPRKVPKEGLWCRESFIPGGTTVAMCIYLMHQVETAFPNPKTFDPARWLAEDDSTLREKYFVPFSKGPKICLGIHLAYAELYMTLAALFRRFNFKLHPDNSITGDWKDHIMIEVQGNLVVTVEEYDD</sequence>
<dbReference type="PROSITE" id="PS00086">
    <property type="entry name" value="CYTOCHROME_P450"/>
    <property type="match status" value="1"/>
</dbReference>
<evidence type="ECO:0008006" key="9">
    <source>
        <dbReference type="Google" id="ProtNLM"/>
    </source>
</evidence>
<dbReference type="GO" id="GO:0004497">
    <property type="term" value="F:monooxygenase activity"/>
    <property type="evidence" value="ECO:0007669"/>
    <property type="project" value="UniProtKB-KW"/>
</dbReference>
<proteinExistence type="inferred from homology"/>
<dbReference type="Pfam" id="PF00067">
    <property type="entry name" value="p450"/>
    <property type="match status" value="1"/>
</dbReference>
<dbReference type="InterPro" id="IPR001128">
    <property type="entry name" value="Cyt_P450"/>
</dbReference>
<keyword evidence="8" id="KW-1185">Reference proteome</keyword>
<evidence type="ECO:0000313" key="7">
    <source>
        <dbReference type="EMBL" id="KAK6540068.1"/>
    </source>
</evidence>
<reference evidence="7 8" key="1">
    <citation type="submission" date="2019-10" db="EMBL/GenBank/DDBJ databases">
        <authorList>
            <person name="Palmer J.M."/>
        </authorList>
    </citation>
    <scope>NUCLEOTIDE SEQUENCE [LARGE SCALE GENOMIC DNA]</scope>
    <source>
        <strain evidence="7 8">TWF694</strain>
    </source>
</reference>
<organism evidence="7 8">
    <name type="scientific">Orbilia ellipsospora</name>
    <dbReference type="NCBI Taxonomy" id="2528407"/>
    <lineage>
        <taxon>Eukaryota</taxon>
        <taxon>Fungi</taxon>
        <taxon>Dikarya</taxon>
        <taxon>Ascomycota</taxon>
        <taxon>Pezizomycotina</taxon>
        <taxon>Orbiliomycetes</taxon>
        <taxon>Orbiliales</taxon>
        <taxon>Orbiliaceae</taxon>
        <taxon>Orbilia</taxon>
    </lineage>
</organism>
<dbReference type="GO" id="GO:0016705">
    <property type="term" value="F:oxidoreductase activity, acting on paired donors, with incorporation or reduction of molecular oxygen"/>
    <property type="evidence" value="ECO:0007669"/>
    <property type="project" value="InterPro"/>
</dbReference>
<dbReference type="InterPro" id="IPR050121">
    <property type="entry name" value="Cytochrome_P450_monoxygenase"/>
</dbReference>
<evidence type="ECO:0000256" key="4">
    <source>
        <dbReference type="ARBA" id="ARBA00023004"/>
    </source>
</evidence>
<dbReference type="EMBL" id="JAVHJO010000005">
    <property type="protein sequence ID" value="KAK6540068.1"/>
    <property type="molecule type" value="Genomic_DNA"/>
</dbReference>
<dbReference type="Gene3D" id="1.10.630.10">
    <property type="entry name" value="Cytochrome P450"/>
    <property type="match status" value="1"/>
</dbReference>
<dbReference type="InterPro" id="IPR036396">
    <property type="entry name" value="Cyt_P450_sf"/>
</dbReference>
<keyword evidence="4 5" id="KW-0408">Iron</keyword>
<dbReference type="PRINTS" id="PR00463">
    <property type="entry name" value="EP450I"/>
</dbReference>
<evidence type="ECO:0000256" key="3">
    <source>
        <dbReference type="ARBA" id="ARBA00022723"/>
    </source>
</evidence>
<protein>
    <recommendedName>
        <fullName evidence="9">Cytochrome P450</fullName>
    </recommendedName>
</protein>
<comment type="similarity">
    <text evidence="2 6">Belongs to the cytochrome P450 family.</text>
</comment>
<dbReference type="InterPro" id="IPR017972">
    <property type="entry name" value="Cyt_P450_CS"/>
</dbReference>
<gene>
    <name evidence="7" type="ORF">TWF694_008898</name>
</gene>
<comment type="caution">
    <text evidence="7">The sequence shown here is derived from an EMBL/GenBank/DDBJ whole genome shotgun (WGS) entry which is preliminary data.</text>
</comment>
<feature type="binding site" description="axial binding residue" evidence="5">
    <location>
        <position position="382"/>
    </location>
    <ligand>
        <name>heme</name>
        <dbReference type="ChEBI" id="CHEBI:30413"/>
    </ligand>
    <ligandPart>
        <name>Fe</name>
        <dbReference type="ChEBI" id="CHEBI:18248"/>
    </ligandPart>
</feature>
<dbReference type="AlphaFoldDB" id="A0AAV9XD86"/>
<dbReference type="GO" id="GO:0005506">
    <property type="term" value="F:iron ion binding"/>
    <property type="evidence" value="ECO:0007669"/>
    <property type="project" value="InterPro"/>
</dbReference>
<evidence type="ECO:0000256" key="2">
    <source>
        <dbReference type="ARBA" id="ARBA00010617"/>
    </source>
</evidence>
<keyword evidence="5 6" id="KW-0349">Heme</keyword>